<proteinExistence type="inferred from homology"/>
<evidence type="ECO:0000256" key="4">
    <source>
        <dbReference type="ARBA" id="ARBA00005708"/>
    </source>
</evidence>
<evidence type="ECO:0000256" key="3">
    <source>
        <dbReference type="ARBA" id="ARBA00005013"/>
    </source>
</evidence>
<dbReference type="UniPathway" id="UPA00077">
    <property type="reaction ID" value="UER00154"/>
</dbReference>
<comment type="function">
    <text evidence="8">Catalyzes the conversion of 7,8-dihydroneopterin to 6-hydroxymethyl-7,8-dihydropterin.</text>
</comment>
<name>A0A2N9XSF5_9NEIS</name>
<feature type="domain" description="Dihydroneopterin aldolase/epimerase" evidence="9">
    <location>
        <begin position="4"/>
        <end position="114"/>
    </location>
</feature>
<dbReference type="SUPFAM" id="SSF55620">
    <property type="entry name" value="Tetrahydrobiopterin biosynthesis enzymes-like"/>
    <property type="match status" value="1"/>
</dbReference>
<dbReference type="Proteomes" id="UP000231484">
    <property type="component" value="Unassembled WGS sequence"/>
</dbReference>
<dbReference type="Gene3D" id="3.30.1130.10">
    <property type="match status" value="1"/>
</dbReference>
<accession>A0A2N9XSF5</accession>
<keyword evidence="7 8" id="KW-0456">Lyase</keyword>
<evidence type="ECO:0000259" key="9">
    <source>
        <dbReference type="SMART" id="SM00905"/>
    </source>
</evidence>
<dbReference type="PANTHER" id="PTHR42844">
    <property type="entry name" value="DIHYDRONEOPTERIN ALDOLASE 1-RELATED"/>
    <property type="match status" value="1"/>
</dbReference>
<keyword evidence="6" id="KW-0413">Isomerase</keyword>
<dbReference type="EMBL" id="MEIQ01000027">
    <property type="protein sequence ID" value="PIT51698.1"/>
    <property type="molecule type" value="Genomic_DNA"/>
</dbReference>
<dbReference type="GO" id="GO:0046654">
    <property type="term" value="P:tetrahydrofolate biosynthetic process"/>
    <property type="evidence" value="ECO:0007669"/>
    <property type="project" value="UniProtKB-UniRule"/>
</dbReference>
<comment type="catalytic activity">
    <reaction evidence="1">
        <text>7,8-dihydroneopterin = 7,8-dihydromonapterin</text>
        <dbReference type="Rhea" id="RHEA:45328"/>
        <dbReference type="ChEBI" id="CHEBI:17001"/>
        <dbReference type="ChEBI" id="CHEBI:71175"/>
        <dbReference type="EC" id="5.1.99.8"/>
    </reaction>
</comment>
<keyword evidence="5 8" id="KW-0289">Folate biosynthesis</keyword>
<evidence type="ECO:0000256" key="2">
    <source>
        <dbReference type="ARBA" id="ARBA00001353"/>
    </source>
</evidence>
<dbReference type="AlphaFoldDB" id="A0A2N9XSF5"/>
<dbReference type="NCBIfam" id="TIGR00525">
    <property type="entry name" value="folB"/>
    <property type="match status" value="1"/>
</dbReference>
<dbReference type="InterPro" id="IPR043133">
    <property type="entry name" value="GTP-CH-I_C/QueF"/>
</dbReference>
<protein>
    <recommendedName>
        <fullName evidence="8">7,8-dihydroneopterin aldolase</fullName>
        <ecNumber evidence="8">4.1.2.25</ecNumber>
    </recommendedName>
</protein>
<comment type="similarity">
    <text evidence="4 8">Belongs to the DHNA family.</text>
</comment>
<dbReference type="GO" id="GO:0004150">
    <property type="term" value="F:dihydroneopterin aldolase activity"/>
    <property type="evidence" value="ECO:0007669"/>
    <property type="project" value="UniProtKB-UniRule"/>
</dbReference>
<evidence type="ECO:0000256" key="7">
    <source>
        <dbReference type="ARBA" id="ARBA00023239"/>
    </source>
</evidence>
<organism evidence="10 11">
    <name type="scientific">Snodgrassella alvi</name>
    <dbReference type="NCBI Taxonomy" id="1196083"/>
    <lineage>
        <taxon>Bacteria</taxon>
        <taxon>Pseudomonadati</taxon>
        <taxon>Pseudomonadota</taxon>
        <taxon>Betaproteobacteria</taxon>
        <taxon>Neisseriales</taxon>
        <taxon>Neisseriaceae</taxon>
        <taxon>Snodgrassella</taxon>
    </lineage>
</organism>
<evidence type="ECO:0000256" key="5">
    <source>
        <dbReference type="ARBA" id="ARBA00022909"/>
    </source>
</evidence>
<evidence type="ECO:0000313" key="10">
    <source>
        <dbReference type="EMBL" id="PIT51698.1"/>
    </source>
</evidence>
<gene>
    <name evidence="10" type="ORF">BHC48_03205</name>
</gene>
<dbReference type="GO" id="GO:0016853">
    <property type="term" value="F:isomerase activity"/>
    <property type="evidence" value="ECO:0007669"/>
    <property type="project" value="UniProtKB-KW"/>
</dbReference>
<dbReference type="SMART" id="SM00905">
    <property type="entry name" value="FolB"/>
    <property type="match status" value="1"/>
</dbReference>
<dbReference type="NCBIfam" id="TIGR00526">
    <property type="entry name" value="folB_dom"/>
    <property type="match status" value="1"/>
</dbReference>
<dbReference type="InterPro" id="IPR006156">
    <property type="entry name" value="Dihydroneopterin_aldolase"/>
</dbReference>
<dbReference type="Pfam" id="PF02152">
    <property type="entry name" value="FolB"/>
    <property type="match status" value="1"/>
</dbReference>
<sequence length="117" mass="13223">MDTIFLHGMSVQTLIGVYQWERQQQQTLLLDLDIGTDFQRAAQSDNIDDTIHYARVAENLCEALAEQEFLLLEALAEYVAQFILTRYGALWVRVKVVKPGILAGVKEVGVLIEREGT</sequence>
<evidence type="ECO:0000256" key="8">
    <source>
        <dbReference type="RuleBase" id="RU362079"/>
    </source>
</evidence>
<dbReference type="GO" id="GO:0046656">
    <property type="term" value="P:folic acid biosynthetic process"/>
    <property type="evidence" value="ECO:0007669"/>
    <property type="project" value="UniProtKB-UniRule"/>
</dbReference>
<dbReference type="InterPro" id="IPR006157">
    <property type="entry name" value="FolB_dom"/>
</dbReference>
<dbReference type="FunFam" id="3.30.1130.10:FF:000002">
    <property type="entry name" value="7,8-dihydroneopterin aldolase"/>
    <property type="match status" value="1"/>
</dbReference>
<comment type="pathway">
    <text evidence="3 8">Cofactor biosynthesis; tetrahydrofolate biosynthesis; 2-amino-4-hydroxy-6-hydroxymethyl-7,8-dihydropteridine diphosphate from 7,8-dihydroneopterin triphosphate: step 3/4.</text>
</comment>
<reference evidence="10 11" key="1">
    <citation type="journal article" date="2017" name="MBio">
        <title>Type VI secretion-mediated competition in the bee gut microbiome.</title>
        <authorList>
            <person name="Steele M.I."/>
            <person name="Kwong W.K."/>
            <person name="Powell J.E."/>
            <person name="Whiteley M."/>
            <person name="Moran N.A."/>
        </authorList>
    </citation>
    <scope>NUCLEOTIDE SEQUENCE [LARGE SCALE GENOMIC DNA]</scope>
    <source>
        <strain evidence="10 11">Occ4-2</strain>
    </source>
</reference>
<comment type="caution">
    <text evidence="10">The sequence shown here is derived from an EMBL/GenBank/DDBJ whole genome shotgun (WGS) entry which is preliminary data.</text>
</comment>
<evidence type="ECO:0000313" key="11">
    <source>
        <dbReference type="Proteomes" id="UP000231484"/>
    </source>
</evidence>
<evidence type="ECO:0000256" key="6">
    <source>
        <dbReference type="ARBA" id="ARBA00023235"/>
    </source>
</evidence>
<dbReference type="GO" id="GO:0005737">
    <property type="term" value="C:cytoplasm"/>
    <property type="evidence" value="ECO:0007669"/>
    <property type="project" value="TreeGrafter"/>
</dbReference>
<dbReference type="PANTHER" id="PTHR42844:SF1">
    <property type="entry name" value="DIHYDRONEOPTERIN ALDOLASE 1-RELATED"/>
    <property type="match status" value="1"/>
</dbReference>
<comment type="catalytic activity">
    <reaction evidence="2 8">
        <text>7,8-dihydroneopterin = 6-hydroxymethyl-7,8-dihydropterin + glycolaldehyde</text>
        <dbReference type="Rhea" id="RHEA:10540"/>
        <dbReference type="ChEBI" id="CHEBI:17001"/>
        <dbReference type="ChEBI" id="CHEBI:17071"/>
        <dbReference type="ChEBI" id="CHEBI:44841"/>
        <dbReference type="EC" id="4.1.2.25"/>
    </reaction>
</comment>
<dbReference type="EC" id="4.1.2.25" evidence="8"/>
<evidence type="ECO:0000256" key="1">
    <source>
        <dbReference type="ARBA" id="ARBA00000693"/>
    </source>
</evidence>